<feature type="region of interest" description="Disordered" evidence="1">
    <location>
        <begin position="1"/>
        <end position="31"/>
    </location>
</feature>
<accession>A0A821AH31</accession>
<feature type="non-terminal residue" evidence="2">
    <location>
        <position position="1"/>
    </location>
</feature>
<protein>
    <submittedName>
        <fullName evidence="2">Uncharacterized protein</fullName>
    </submittedName>
</protein>
<evidence type="ECO:0000313" key="2">
    <source>
        <dbReference type="EMBL" id="CAF4579019.1"/>
    </source>
</evidence>
<proteinExistence type="predicted"/>
<evidence type="ECO:0000256" key="1">
    <source>
        <dbReference type="SAM" id="MobiDB-lite"/>
    </source>
</evidence>
<dbReference type="AlphaFoldDB" id="A0A821AH31"/>
<organism evidence="2 3">
    <name type="scientific">Rotaria socialis</name>
    <dbReference type="NCBI Taxonomy" id="392032"/>
    <lineage>
        <taxon>Eukaryota</taxon>
        <taxon>Metazoa</taxon>
        <taxon>Spiralia</taxon>
        <taxon>Gnathifera</taxon>
        <taxon>Rotifera</taxon>
        <taxon>Eurotatoria</taxon>
        <taxon>Bdelloidea</taxon>
        <taxon>Philodinida</taxon>
        <taxon>Philodinidae</taxon>
        <taxon>Rotaria</taxon>
    </lineage>
</organism>
<gene>
    <name evidence="2" type="ORF">HFQ381_LOCUS32417</name>
</gene>
<comment type="caution">
    <text evidence="2">The sequence shown here is derived from an EMBL/GenBank/DDBJ whole genome shotgun (WGS) entry which is preliminary data.</text>
</comment>
<dbReference type="Proteomes" id="UP000663851">
    <property type="component" value="Unassembled WGS sequence"/>
</dbReference>
<evidence type="ECO:0000313" key="3">
    <source>
        <dbReference type="Proteomes" id="UP000663851"/>
    </source>
</evidence>
<dbReference type="EMBL" id="CAJOBO010007898">
    <property type="protein sequence ID" value="CAF4579019.1"/>
    <property type="molecule type" value="Genomic_DNA"/>
</dbReference>
<reference evidence="2" key="1">
    <citation type="submission" date="2021-02" db="EMBL/GenBank/DDBJ databases">
        <authorList>
            <person name="Nowell W R."/>
        </authorList>
    </citation>
    <scope>NUCLEOTIDE SEQUENCE</scope>
</reference>
<name>A0A821AH31_9BILA</name>
<sequence length="31" mass="3166">PAGGDHHRVPGSAPLTPAPVNHGKHDAQHHA</sequence>